<dbReference type="InterPro" id="IPR051227">
    <property type="entry name" value="CS_glycosyltransferase"/>
</dbReference>
<reference evidence="11" key="1">
    <citation type="journal article" date="2010" name="Nature">
        <title>The Amphimedon queenslandica genome and the evolution of animal complexity.</title>
        <authorList>
            <person name="Srivastava M."/>
            <person name="Simakov O."/>
            <person name="Chapman J."/>
            <person name="Fahey B."/>
            <person name="Gauthier M.E."/>
            <person name="Mitros T."/>
            <person name="Richards G.S."/>
            <person name="Conaco C."/>
            <person name="Dacre M."/>
            <person name="Hellsten U."/>
            <person name="Larroux C."/>
            <person name="Putnam N.H."/>
            <person name="Stanke M."/>
            <person name="Adamska M."/>
            <person name="Darling A."/>
            <person name="Degnan S.M."/>
            <person name="Oakley T.H."/>
            <person name="Plachetzki D.C."/>
            <person name="Zhai Y."/>
            <person name="Adamski M."/>
            <person name="Calcino A."/>
            <person name="Cummins S.F."/>
            <person name="Goodstein D.M."/>
            <person name="Harris C."/>
            <person name="Jackson D.J."/>
            <person name="Leys S.P."/>
            <person name="Shu S."/>
            <person name="Woodcroft B.J."/>
            <person name="Vervoort M."/>
            <person name="Kosik K.S."/>
            <person name="Manning G."/>
            <person name="Degnan B.M."/>
            <person name="Rokhsar D.S."/>
        </authorList>
    </citation>
    <scope>NUCLEOTIDE SEQUENCE [LARGE SCALE GENOMIC DNA]</scope>
</reference>
<comment type="similarity">
    <text evidence="2 9">Belongs to the chondroitin N-acetylgalactosaminyltransferase family.</text>
</comment>
<keyword evidence="4" id="KW-0812">Transmembrane</keyword>
<keyword evidence="5 9" id="KW-0735">Signal-anchor</keyword>
<evidence type="ECO:0000256" key="5">
    <source>
        <dbReference type="ARBA" id="ARBA00022968"/>
    </source>
</evidence>
<dbReference type="InterPro" id="IPR008428">
    <property type="entry name" value="Chond_GalNAc"/>
</dbReference>
<dbReference type="RefSeq" id="XP_011405309.2">
    <property type="nucleotide sequence ID" value="XM_011407007.2"/>
</dbReference>
<evidence type="ECO:0000256" key="1">
    <source>
        <dbReference type="ARBA" id="ARBA00004447"/>
    </source>
</evidence>
<evidence type="ECO:0000256" key="8">
    <source>
        <dbReference type="ARBA" id="ARBA00023136"/>
    </source>
</evidence>
<sequence length="326" mass="37995">MMNTVIQKPPLFRVSMQGLFLVRNHPFMLFTGILLGLLSSFLFIRQSAIVIAPTSIVVQSSVDTRTYLTEEISFHETLYVAVIASSSSLTNALSVSETWGQSANFIDYYVNDSNYLQSTNLSVVRLPSNDKPLLFELLFYLHQEYNDNFNWFLIANDKMYVRVKELANFLNKLDPTSDIYFGAPSQLPWYKQNYLFQNQEIFCKGNTGIILSREMLSKLAPYIEHCLEKAQPDESFDILLGQCIRHNTGIHCNSVQEITQYFYDDNSKGEILKNSDETLEKIITAYPFEKRELMYRMHRRYLKIDLKKIKTEKSLLTKQYKSFLKY</sequence>
<evidence type="ECO:0000256" key="4">
    <source>
        <dbReference type="ARBA" id="ARBA00022692"/>
    </source>
</evidence>
<dbReference type="KEGG" id="aqu:105313513"/>
<dbReference type="EnsemblMetazoa" id="XM_011407007.2">
    <property type="protein sequence ID" value="XP_011405309.2"/>
    <property type="gene ID" value="LOC105313513"/>
</dbReference>
<dbReference type="PANTHER" id="PTHR12369">
    <property type="entry name" value="CHONDROITIN SYNTHASE"/>
    <property type="match status" value="1"/>
</dbReference>
<dbReference type="Pfam" id="PF05679">
    <property type="entry name" value="CHGN"/>
    <property type="match status" value="1"/>
</dbReference>
<dbReference type="PANTHER" id="PTHR12369:SF11">
    <property type="entry name" value="HEXOSYLTRANSFERASE"/>
    <property type="match status" value="1"/>
</dbReference>
<evidence type="ECO:0000256" key="6">
    <source>
        <dbReference type="ARBA" id="ARBA00022989"/>
    </source>
</evidence>
<keyword evidence="8" id="KW-0472">Membrane</keyword>
<evidence type="ECO:0000256" key="7">
    <source>
        <dbReference type="ARBA" id="ARBA00023034"/>
    </source>
</evidence>
<dbReference type="AlphaFoldDB" id="A0AAN0INJ5"/>
<dbReference type="GO" id="GO:0032580">
    <property type="term" value="C:Golgi cisterna membrane"/>
    <property type="evidence" value="ECO:0007669"/>
    <property type="project" value="UniProtKB-SubCell"/>
</dbReference>
<evidence type="ECO:0000256" key="2">
    <source>
        <dbReference type="ARBA" id="ARBA00009239"/>
    </source>
</evidence>
<keyword evidence="6" id="KW-1133">Transmembrane helix</keyword>
<evidence type="ECO:0000313" key="10">
    <source>
        <dbReference type="EnsemblMetazoa" id="XP_011405309.2"/>
    </source>
</evidence>
<organism evidence="10 11">
    <name type="scientific">Amphimedon queenslandica</name>
    <name type="common">Sponge</name>
    <dbReference type="NCBI Taxonomy" id="400682"/>
    <lineage>
        <taxon>Eukaryota</taxon>
        <taxon>Metazoa</taxon>
        <taxon>Porifera</taxon>
        <taxon>Demospongiae</taxon>
        <taxon>Heteroscleromorpha</taxon>
        <taxon>Haplosclerida</taxon>
        <taxon>Niphatidae</taxon>
        <taxon>Amphimedon</taxon>
    </lineage>
</organism>
<keyword evidence="7 9" id="KW-0333">Golgi apparatus</keyword>
<proteinExistence type="inferred from homology"/>
<dbReference type="Proteomes" id="UP000007879">
    <property type="component" value="Unassembled WGS sequence"/>
</dbReference>
<evidence type="ECO:0000256" key="9">
    <source>
        <dbReference type="RuleBase" id="RU364016"/>
    </source>
</evidence>
<keyword evidence="11" id="KW-1185">Reference proteome</keyword>
<keyword evidence="3 9" id="KW-0808">Transferase</keyword>
<dbReference type="Gene3D" id="3.90.550.50">
    <property type="match status" value="1"/>
</dbReference>
<comment type="subcellular location">
    <subcellularLocation>
        <location evidence="1 9">Golgi apparatus</location>
        <location evidence="1 9">Golgi stack membrane</location>
        <topology evidence="1 9">Single-pass type II membrane protein</topology>
    </subcellularLocation>
</comment>
<dbReference type="EC" id="2.4.1.-" evidence="9"/>
<accession>A0AAN0INJ5</accession>
<dbReference type="GeneID" id="105313513"/>
<protein>
    <recommendedName>
        <fullName evidence="9">Hexosyltransferase</fullName>
        <ecNumber evidence="9">2.4.1.-</ecNumber>
    </recommendedName>
</protein>
<evidence type="ECO:0000256" key="3">
    <source>
        <dbReference type="ARBA" id="ARBA00022679"/>
    </source>
</evidence>
<reference evidence="10" key="2">
    <citation type="submission" date="2024-06" db="UniProtKB">
        <authorList>
            <consortium name="EnsemblMetazoa"/>
        </authorList>
    </citation>
    <scope>IDENTIFICATION</scope>
</reference>
<dbReference type="GO" id="GO:0008376">
    <property type="term" value="F:acetylgalactosaminyltransferase activity"/>
    <property type="evidence" value="ECO:0007669"/>
    <property type="project" value="InterPro"/>
</dbReference>
<name>A0AAN0INJ5_AMPQE</name>
<evidence type="ECO:0000313" key="11">
    <source>
        <dbReference type="Proteomes" id="UP000007879"/>
    </source>
</evidence>